<feature type="region of interest" description="Disordered" evidence="1">
    <location>
        <begin position="1"/>
        <end position="54"/>
    </location>
</feature>
<evidence type="ECO:0000256" key="1">
    <source>
        <dbReference type="SAM" id="MobiDB-lite"/>
    </source>
</evidence>
<accession>A0A0A9BUU6</accession>
<reference evidence="2" key="2">
    <citation type="journal article" date="2015" name="Data Brief">
        <title>Shoot transcriptome of the giant reed, Arundo donax.</title>
        <authorList>
            <person name="Barrero R.A."/>
            <person name="Guerrero F.D."/>
            <person name="Moolhuijzen P."/>
            <person name="Goolsby J.A."/>
            <person name="Tidwell J."/>
            <person name="Bellgard S.E."/>
            <person name="Bellgard M.I."/>
        </authorList>
    </citation>
    <scope>NUCLEOTIDE SEQUENCE</scope>
    <source>
        <tissue evidence="2">Shoot tissue taken approximately 20 cm above the soil surface</tissue>
    </source>
</reference>
<dbReference type="EMBL" id="GBRH01232950">
    <property type="protein sequence ID" value="JAD64945.1"/>
    <property type="molecule type" value="Transcribed_RNA"/>
</dbReference>
<reference evidence="2" key="1">
    <citation type="submission" date="2014-09" db="EMBL/GenBank/DDBJ databases">
        <authorList>
            <person name="Magalhaes I.L.F."/>
            <person name="Oliveira U."/>
            <person name="Santos F.R."/>
            <person name="Vidigal T.H.D.A."/>
            <person name="Brescovit A.D."/>
            <person name="Santos A.J."/>
        </authorList>
    </citation>
    <scope>NUCLEOTIDE SEQUENCE</scope>
    <source>
        <tissue evidence="2">Shoot tissue taken approximately 20 cm above the soil surface</tissue>
    </source>
</reference>
<name>A0A0A9BUU6_ARUDO</name>
<feature type="compositionally biased region" description="Basic and acidic residues" evidence="1">
    <location>
        <begin position="24"/>
        <end position="40"/>
    </location>
</feature>
<organism evidence="2">
    <name type="scientific">Arundo donax</name>
    <name type="common">Giant reed</name>
    <name type="synonym">Donax arundinaceus</name>
    <dbReference type="NCBI Taxonomy" id="35708"/>
    <lineage>
        <taxon>Eukaryota</taxon>
        <taxon>Viridiplantae</taxon>
        <taxon>Streptophyta</taxon>
        <taxon>Embryophyta</taxon>
        <taxon>Tracheophyta</taxon>
        <taxon>Spermatophyta</taxon>
        <taxon>Magnoliopsida</taxon>
        <taxon>Liliopsida</taxon>
        <taxon>Poales</taxon>
        <taxon>Poaceae</taxon>
        <taxon>PACMAD clade</taxon>
        <taxon>Arundinoideae</taxon>
        <taxon>Arundineae</taxon>
        <taxon>Arundo</taxon>
    </lineage>
</organism>
<evidence type="ECO:0000313" key="2">
    <source>
        <dbReference type="EMBL" id="JAD64945.1"/>
    </source>
</evidence>
<proteinExistence type="predicted"/>
<dbReference type="AlphaFoldDB" id="A0A0A9BUU6"/>
<sequence length="54" mass="5655">MEGGSLPLQSSSREGGGRPRRRSSREGARAEQCRSSREEGNLAVTELVQGGGPA</sequence>
<protein>
    <submittedName>
        <fullName evidence="2">Uncharacterized protein</fullName>
    </submittedName>
</protein>